<comment type="caution">
    <text evidence="2">The sequence shown here is derived from an EMBL/GenBank/DDBJ whole genome shotgun (WGS) entry which is preliminary data.</text>
</comment>
<evidence type="ECO:0000313" key="2">
    <source>
        <dbReference type="EMBL" id="KAA0593266.1"/>
    </source>
</evidence>
<dbReference type="OrthoDB" id="9814088at2"/>
<gene>
    <name evidence="2" type="ORF">FZ942_25415</name>
</gene>
<feature type="region of interest" description="Disordered" evidence="1">
    <location>
        <begin position="559"/>
        <end position="631"/>
    </location>
</feature>
<keyword evidence="3" id="KW-1185">Reference proteome</keyword>
<accession>A0A5A9GFT5</accession>
<sequence length="631" mass="69417">MDLRARLQRYGIDDRVALSMVDAIRSQATGQPVPAGRARYTRGLIETALSTPDKPRAVDHETIHALRDLGAFTPAEWNAVRTAAMQLKGGAMSAIMWSPLIHNMVEWGRALPVMPGKVLTLKVYFEGNAAKRDPAFMERAIDAGLVPIGGHRGATDDLLGIGGANSLEPCRGLIATGLRKGIGTMSPGAGRKVAEAIDRFGDFWHGTLLWDRIGDLQMGLYKNVREDLIRRRVDEVTASRIAAHFANRYAGALPKEAMGETATRIANLAMFSRTFTIGNLGVMKDMLTGLPSEVRSQIARDAGELRAKAAVSLTWKKAPHAFLIDVGMMYAANSLLQSGLNVMMRDGSLDKEAAGYVERFQRLLQHVGNDPFSALNPFHLLESLTPNSGNEPGKEGRIFWGLDARGTGIYLRNPAGKIGEEFQGYLPRPLDMLKAKLSTIARPSLEVLSNDHGFRRPVYNAEDTTPAGMARAAGNIVTHFMQAQFPTGTFETLRDVLTGSGDQRVARLKLAGELTGFTFSQGAPGGPKRGALLAAERRHETEVKLGMPEVNKLLKDADSARRDGRTEEANELRSQARRMMRDMKIPPDEQKWRLRSAANPGKVSPERVKEFRQIATPEERERFDRLRKVQP</sequence>
<feature type="compositionally biased region" description="Basic and acidic residues" evidence="1">
    <location>
        <begin position="579"/>
        <end position="592"/>
    </location>
</feature>
<dbReference type="RefSeq" id="WP_149233861.1">
    <property type="nucleotide sequence ID" value="NZ_JALJXJ010000013.1"/>
</dbReference>
<protein>
    <submittedName>
        <fullName evidence="2">Uncharacterized protein</fullName>
    </submittedName>
</protein>
<dbReference type="EMBL" id="VTTN01000012">
    <property type="protein sequence ID" value="KAA0593266.1"/>
    <property type="molecule type" value="Genomic_DNA"/>
</dbReference>
<feature type="compositionally biased region" description="Basic and acidic residues" evidence="1">
    <location>
        <begin position="559"/>
        <end position="571"/>
    </location>
</feature>
<dbReference type="AlphaFoldDB" id="A0A5A9GFT5"/>
<feature type="compositionally biased region" description="Basic and acidic residues" evidence="1">
    <location>
        <begin position="604"/>
        <end position="631"/>
    </location>
</feature>
<proteinExistence type="predicted"/>
<name>A0A5A9GFT5_AZOLI</name>
<reference evidence="2 3" key="1">
    <citation type="submission" date="2019-08" db="EMBL/GenBank/DDBJ databases">
        <authorList>
            <person name="Grouzdev D."/>
            <person name="Tikhonova E."/>
            <person name="Kravchenko I."/>
        </authorList>
    </citation>
    <scope>NUCLEOTIDE SEQUENCE [LARGE SCALE GENOMIC DNA]</scope>
    <source>
        <strain evidence="2 3">59b</strain>
    </source>
</reference>
<evidence type="ECO:0000256" key="1">
    <source>
        <dbReference type="SAM" id="MobiDB-lite"/>
    </source>
</evidence>
<organism evidence="2 3">
    <name type="scientific">Azospirillum lipoferum</name>
    <dbReference type="NCBI Taxonomy" id="193"/>
    <lineage>
        <taxon>Bacteria</taxon>
        <taxon>Pseudomonadati</taxon>
        <taxon>Pseudomonadota</taxon>
        <taxon>Alphaproteobacteria</taxon>
        <taxon>Rhodospirillales</taxon>
        <taxon>Azospirillaceae</taxon>
        <taxon>Azospirillum</taxon>
    </lineage>
</organism>
<dbReference type="Proteomes" id="UP000324927">
    <property type="component" value="Unassembled WGS sequence"/>
</dbReference>
<evidence type="ECO:0000313" key="3">
    <source>
        <dbReference type="Proteomes" id="UP000324927"/>
    </source>
</evidence>